<dbReference type="PRINTS" id="PR00503">
    <property type="entry name" value="BROMODOMAIN"/>
</dbReference>
<keyword evidence="5 16" id="KW-1133">Transmembrane helix</keyword>
<evidence type="ECO:0000256" key="11">
    <source>
        <dbReference type="ARBA" id="ARBA00023242"/>
    </source>
</evidence>
<gene>
    <name evidence="18" type="ORF">GSOID_T00013634001</name>
</gene>
<dbReference type="InterPro" id="IPR036741">
    <property type="entry name" value="TAFII-230_TBP-bd_sf"/>
</dbReference>
<organism evidence="18">
    <name type="scientific">Oikopleura dioica</name>
    <name type="common">Tunicate</name>
    <dbReference type="NCBI Taxonomy" id="34765"/>
    <lineage>
        <taxon>Eukaryota</taxon>
        <taxon>Metazoa</taxon>
        <taxon>Chordata</taxon>
        <taxon>Tunicata</taxon>
        <taxon>Appendicularia</taxon>
        <taxon>Copelata</taxon>
        <taxon>Oikopleuridae</taxon>
        <taxon>Oikopleura</taxon>
    </lineage>
</organism>
<dbReference type="SMART" id="SM00297">
    <property type="entry name" value="BROMO"/>
    <property type="match status" value="2"/>
</dbReference>
<evidence type="ECO:0000256" key="8">
    <source>
        <dbReference type="ARBA" id="ARBA00023117"/>
    </source>
</evidence>
<keyword evidence="11" id="KW-0539">Nucleus</keyword>
<name>E4WYU3_OIKDI</name>
<feature type="coiled-coil region" evidence="14">
    <location>
        <begin position="1896"/>
        <end position="1923"/>
    </location>
</feature>
<dbReference type="GO" id="GO:0016251">
    <property type="term" value="F:RNA polymerase II general transcription initiation factor activity"/>
    <property type="evidence" value="ECO:0007669"/>
    <property type="project" value="InterPro"/>
</dbReference>
<keyword evidence="8 13" id="KW-0103">Bromodomain</keyword>
<dbReference type="Pfam" id="PF09247">
    <property type="entry name" value="TBP-binding"/>
    <property type="match status" value="1"/>
</dbReference>
<dbReference type="OrthoDB" id="5752at2759"/>
<dbReference type="PANTHER" id="PTHR13900:SF0">
    <property type="entry name" value="TRANSCRIPTION INITIATION FACTOR TFIID SUBUNIT 1"/>
    <property type="match status" value="1"/>
</dbReference>
<accession>E4WYU3</accession>
<dbReference type="GO" id="GO:0051123">
    <property type="term" value="P:RNA polymerase II preinitiation complex assembly"/>
    <property type="evidence" value="ECO:0007669"/>
    <property type="project" value="TreeGrafter"/>
</dbReference>
<evidence type="ECO:0000256" key="14">
    <source>
        <dbReference type="SAM" id="Coils"/>
    </source>
</evidence>
<dbReference type="InterPro" id="IPR022591">
    <property type="entry name" value="TAF1_HAT_dom"/>
</dbReference>
<evidence type="ECO:0000256" key="4">
    <source>
        <dbReference type="ARBA" id="ARBA00022692"/>
    </source>
</evidence>
<feature type="domain" description="Bromo" evidence="17">
    <location>
        <begin position="1799"/>
        <end position="1861"/>
    </location>
</feature>
<feature type="region of interest" description="Disordered" evidence="15">
    <location>
        <begin position="1971"/>
        <end position="2003"/>
    </location>
</feature>
<evidence type="ECO:0000256" key="2">
    <source>
        <dbReference type="ARBA" id="ARBA00004370"/>
    </source>
</evidence>
<feature type="region of interest" description="Disordered" evidence="15">
    <location>
        <begin position="480"/>
        <end position="528"/>
    </location>
</feature>
<dbReference type="GO" id="GO:0016020">
    <property type="term" value="C:membrane"/>
    <property type="evidence" value="ECO:0007669"/>
    <property type="project" value="UniProtKB-SubCell"/>
</dbReference>
<dbReference type="Proteomes" id="UP000001307">
    <property type="component" value="Unassembled WGS sequence"/>
</dbReference>
<dbReference type="InterPro" id="IPR040240">
    <property type="entry name" value="TAF1"/>
</dbReference>
<feature type="compositionally biased region" description="Basic and acidic residues" evidence="15">
    <location>
        <begin position="90"/>
        <end position="101"/>
    </location>
</feature>
<dbReference type="SUPFAM" id="SSF47055">
    <property type="entry name" value="TAF(II)230 TBP-binding fragment"/>
    <property type="match status" value="1"/>
</dbReference>
<dbReference type="Gene3D" id="1.10.1100.10">
    <property type="entry name" value="TAFII-230 TBP-binding domain"/>
    <property type="match status" value="1"/>
</dbReference>
<keyword evidence="6" id="KW-0805">Transcription regulation</keyword>
<proteinExistence type="inferred from homology"/>
<evidence type="ECO:0000313" key="19">
    <source>
        <dbReference type="Proteomes" id="UP000001307"/>
    </source>
</evidence>
<evidence type="ECO:0000256" key="7">
    <source>
        <dbReference type="ARBA" id="ARBA00023054"/>
    </source>
</evidence>
<dbReference type="Pfam" id="PF12157">
    <property type="entry name" value="DUF3591"/>
    <property type="match status" value="1"/>
</dbReference>
<feature type="region of interest" description="Disordered" evidence="15">
    <location>
        <begin position="90"/>
        <end position="128"/>
    </location>
</feature>
<evidence type="ECO:0000256" key="13">
    <source>
        <dbReference type="PROSITE-ProRule" id="PRU00035"/>
    </source>
</evidence>
<keyword evidence="7 14" id="KW-0175">Coiled coil</keyword>
<feature type="domain" description="Bromo" evidence="17">
    <location>
        <begin position="1676"/>
        <end position="1738"/>
    </location>
</feature>
<dbReference type="EMBL" id="FN653019">
    <property type="protein sequence ID" value="CBY22858.1"/>
    <property type="molecule type" value="Genomic_DNA"/>
</dbReference>
<evidence type="ECO:0000256" key="1">
    <source>
        <dbReference type="ARBA" id="ARBA00004123"/>
    </source>
</evidence>
<keyword evidence="10" id="KW-0804">Transcription</keyword>
<feature type="compositionally biased region" description="Basic and acidic residues" evidence="15">
    <location>
        <begin position="492"/>
        <end position="513"/>
    </location>
</feature>
<dbReference type="PANTHER" id="PTHR13900">
    <property type="entry name" value="TRANSCRIPTION INITIATION FACTOR TFIID"/>
    <property type="match status" value="1"/>
</dbReference>
<evidence type="ECO:0000256" key="9">
    <source>
        <dbReference type="ARBA" id="ARBA00023136"/>
    </source>
</evidence>
<dbReference type="InterPro" id="IPR036427">
    <property type="entry name" value="Bromodomain-like_sf"/>
</dbReference>
<evidence type="ECO:0000256" key="3">
    <source>
        <dbReference type="ARBA" id="ARBA00008108"/>
    </source>
</evidence>
<feature type="compositionally biased region" description="Acidic residues" evidence="15">
    <location>
        <begin position="1558"/>
        <end position="1567"/>
    </location>
</feature>
<dbReference type="GO" id="GO:0017025">
    <property type="term" value="F:TBP-class protein binding"/>
    <property type="evidence" value="ECO:0007669"/>
    <property type="project" value="InterPro"/>
</dbReference>
<dbReference type="InParanoid" id="E4WYU3"/>
<feature type="compositionally biased region" description="Basic residues" evidence="15">
    <location>
        <begin position="1616"/>
        <end position="1627"/>
    </location>
</feature>
<feature type="region of interest" description="Disordered" evidence="15">
    <location>
        <begin position="1440"/>
        <end position="1460"/>
    </location>
</feature>
<dbReference type="GO" id="GO:0005669">
    <property type="term" value="C:transcription factor TFIID complex"/>
    <property type="evidence" value="ECO:0007669"/>
    <property type="project" value="InterPro"/>
</dbReference>
<feature type="compositionally biased region" description="Polar residues" evidence="15">
    <location>
        <begin position="440"/>
        <end position="451"/>
    </location>
</feature>
<feature type="compositionally biased region" description="Polar residues" evidence="15">
    <location>
        <begin position="480"/>
        <end position="491"/>
    </location>
</feature>
<evidence type="ECO:0000256" key="16">
    <source>
        <dbReference type="SAM" id="Phobius"/>
    </source>
</evidence>
<evidence type="ECO:0000256" key="6">
    <source>
        <dbReference type="ARBA" id="ARBA00023015"/>
    </source>
</evidence>
<feature type="coiled-coil region" evidence="14">
    <location>
        <begin position="1411"/>
        <end position="1438"/>
    </location>
</feature>
<dbReference type="Gene3D" id="1.20.920.10">
    <property type="entry name" value="Bromodomain-like"/>
    <property type="match status" value="2"/>
</dbReference>
<evidence type="ECO:0000256" key="5">
    <source>
        <dbReference type="ARBA" id="ARBA00022989"/>
    </source>
</evidence>
<dbReference type="Pfam" id="PF10267">
    <property type="entry name" value="Tmemb_cc2"/>
    <property type="match status" value="2"/>
</dbReference>
<keyword evidence="4 16" id="KW-0812">Transmembrane</keyword>
<evidence type="ECO:0000313" key="18">
    <source>
        <dbReference type="EMBL" id="CBY22858.1"/>
    </source>
</evidence>
<feature type="region of interest" description="Disordered" evidence="15">
    <location>
        <begin position="1537"/>
        <end position="1647"/>
    </location>
</feature>
<dbReference type="PROSITE" id="PS50014">
    <property type="entry name" value="BROMODOMAIN_2"/>
    <property type="match status" value="2"/>
</dbReference>
<evidence type="ECO:0000256" key="15">
    <source>
        <dbReference type="SAM" id="MobiDB-lite"/>
    </source>
</evidence>
<dbReference type="InterPro" id="IPR001487">
    <property type="entry name" value="Bromodomain"/>
</dbReference>
<comment type="similarity">
    <text evidence="3">Belongs to the TEX28 family.</text>
</comment>
<dbReference type="SUPFAM" id="SSF47370">
    <property type="entry name" value="Bromodomain"/>
    <property type="match status" value="2"/>
</dbReference>
<dbReference type="Pfam" id="PF00439">
    <property type="entry name" value="Bromodomain"/>
    <property type="match status" value="2"/>
</dbReference>
<reference evidence="18" key="1">
    <citation type="journal article" date="2010" name="Science">
        <title>Plasticity of animal genome architecture unmasked by rapid evolution of a pelagic tunicate.</title>
        <authorList>
            <person name="Denoeud F."/>
            <person name="Henriet S."/>
            <person name="Mungpakdee S."/>
            <person name="Aury J.M."/>
            <person name="Da Silva C."/>
            <person name="Brinkmann H."/>
            <person name="Mikhaleva J."/>
            <person name="Olsen L.C."/>
            <person name="Jubin C."/>
            <person name="Canestro C."/>
            <person name="Bouquet J.M."/>
            <person name="Danks G."/>
            <person name="Poulain J."/>
            <person name="Campsteijn C."/>
            <person name="Adamski M."/>
            <person name="Cross I."/>
            <person name="Yadetie F."/>
            <person name="Muffato M."/>
            <person name="Louis A."/>
            <person name="Butcher S."/>
            <person name="Tsagkogeorga G."/>
            <person name="Konrad A."/>
            <person name="Singh S."/>
            <person name="Jensen M.F."/>
            <person name="Cong E.H."/>
            <person name="Eikeseth-Otteraa H."/>
            <person name="Noel B."/>
            <person name="Anthouard V."/>
            <person name="Porcel B.M."/>
            <person name="Kachouri-Lafond R."/>
            <person name="Nishino A."/>
            <person name="Ugolini M."/>
            <person name="Chourrout P."/>
            <person name="Nishida H."/>
            <person name="Aasland R."/>
            <person name="Huzurbazar S."/>
            <person name="Westhof E."/>
            <person name="Delsuc F."/>
            <person name="Lehrach H."/>
            <person name="Reinhardt R."/>
            <person name="Weissenbach J."/>
            <person name="Roy S.W."/>
            <person name="Artiguenave F."/>
            <person name="Postlethwait J.H."/>
            <person name="Manak J.R."/>
            <person name="Thompson E.M."/>
            <person name="Jaillon O."/>
            <person name="Du Pasquier L."/>
            <person name="Boudinot P."/>
            <person name="Liberles D.A."/>
            <person name="Volff J.N."/>
            <person name="Philippe H."/>
            <person name="Lenhard B."/>
            <person name="Roest Crollius H."/>
            <person name="Wincker P."/>
            <person name="Chourrout D."/>
        </authorList>
    </citation>
    <scope>NUCLEOTIDE SEQUENCE [LARGE SCALE GENOMIC DNA]</scope>
</reference>
<evidence type="ECO:0000259" key="17">
    <source>
        <dbReference type="PROSITE" id="PS50014"/>
    </source>
</evidence>
<keyword evidence="9 16" id="KW-0472">Membrane</keyword>
<feature type="transmembrane region" description="Helical" evidence="16">
    <location>
        <begin position="290"/>
        <end position="311"/>
    </location>
</feature>
<comment type="subcellular location">
    <subcellularLocation>
        <location evidence="2">Membrane</location>
    </subcellularLocation>
    <subcellularLocation>
        <location evidence="1">Nucleus</location>
    </subcellularLocation>
</comment>
<feature type="coiled-coil region" evidence="14">
    <location>
        <begin position="221"/>
        <end position="252"/>
    </location>
</feature>
<evidence type="ECO:0000256" key="10">
    <source>
        <dbReference type="ARBA" id="ARBA00023163"/>
    </source>
</evidence>
<feature type="region of interest" description="Disordered" evidence="15">
    <location>
        <begin position="431"/>
        <end position="464"/>
    </location>
</feature>
<dbReference type="GO" id="GO:0004402">
    <property type="term" value="F:histone acetyltransferase activity"/>
    <property type="evidence" value="ECO:0007669"/>
    <property type="project" value="InterPro"/>
</dbReference>
<sequence>MSHDSEHKKCYEYYRTKCFKLQEQLNTEQEKANEAVREYCLLIQKSDKAQRVRIQAAYQKQQDTFSKRASHLNKKIDSSRKKMDELCVGRSSSKADIRPEATHVSAPESRAVSRSLSVYNDNSQAQQRAKLSNESINLADNEDPSEDSKLQITDLVSEPSETEQTMIDEKLGAIYERVDKYEQDIEKLRGDFLTNSLFHREQSEQLAERSKQLETDVFDYTDNQQLEIQQLKNQINEMSEKLEYDNRRIQREFNEKLDNIYECIEKLELGRLRAEKTRQEPEAIAGLKDAVIAIFTGVLALIFYILTFLSVRNRINSRSLLFNSVSHGTSNKESSKIHCRNYRSNFCNHLLQQTSIGLTNFLFGNVDEDGRLESDVFDDSEKSQVNALSQMGMGGLLDDFDKEAREYMLPEDYKMPPPSPLARDYSHISDDDELEDFDSPGSSKSVQKSNSMPPPPAFKDRKESDGGIILPSLILPSVVNSSDVENEANNPSDKEKEPSTSESQTSEKGDSSRKALRKKKHKEYTEADRVFKQVKKEIRGKIEQASVRELFPNYVKRRPPRFLDLFKHAPNNMDVPNPYRFLQNKKPPQELDFLGDIKEQKEKATTFAKPRSPKLEEIADDDEKIALQDMAWCDEAEIAEEGQKEEKLKKTPQWRNGPAKLWFDMLNVPADGEGFHYGFKLKPEVQKEFDEMDDKEREKRIADDNKVTYDYNLWENLDTSVPLHAQIDWESDIIWDPEDAHKKRSTGSRVDKERLAGWIPKEKSREQDQLQVVGNKSIFPIDNYELIYGEWEREIIWDSQNMNYLPVPKDFKVNPNDDQLILQIPEDPEPRAEFKVKEGGKNKRELFKRTKEVLRDVGIVDDEIVPQLRPEKDIWNLSNDDFYDPKAKADKSGKGGHGVLQHSTPGIELYQSLFPTHLDHQTLRRFHRPHFNTFDIPTGLPLKIRSCIKQNILREKERDRERRATGGGDVFFMRKLSDLSAQDGDIVLTEYCEEFPPLFNMVGMASRIKIWRRRTCRDKPMNRIYKYGEPAYYTHPPFLGQVNADSSQSAFENDMFRCPLFYHNTSKTDFLLIRNEDTWCLREVPETFLLGQQCPLIDVPGPNSKKATSFSRDFLLVFLYRLFLNSTVQPKKIRMEEVRKAFPALSEGSIRKRLKQCAEFKRTGIDSNWWVLASDYRLPTEEEIRAHVKPEEACAFYSMLAAEQRLKDAGYREKSLFLDEKDDEDEASKMDIEILCAPWHTTRAFLAAMKNKCLLDITGAADPTGQAREGFSYVKIPSKPNQRDENTPAQPKKLVTGTDADLRRLNLKQAKDMCRKWGVSDAVMNKLTRWEVIDMVRTLSTRQARVGDTSVSKFARGNRFSAAEHHERYKEECQQRFDLQAKQLGDDRVLTTDDSSSEDDADEIDLMEKNLDALFSSKSKTQREVQEEREEKERKELLKMMSQDSSKKEEKDHPQKNPLANIDITGKVLVIRRKVKNSYGEIVEKKETVRKPEVIEAYLKIRASKTDQEALRKYVQENSDEEKEKLDKLRRERRRLQEQIRRSKKNKRRIIEQSYGGDLDESEEDDGGYPVVRDNKLTISKSLLKGSTKRKRSSSDENPPPFYAAMNEGILIPKKGSGRRGRPTKRTRPSESDYLNQRPMQKRERIRADPQVSISSLFESIILDMKDVLADRMDAFVPPVDKKHVPDYYDIIHSPMCIQMIREKLRDNKYSTREEFLEDFELIYDNAKLYNGVESIITRNADAVRGYIKKRMLSEEDKLQKLERQINPLLDDNDQNQLTFTLRKIIDKFLQIENAQQYFQNPVDKKRYPDYYTKIIHPIDFGTIQKNCQRHYYRGHQHFLEDVELLHANSIKYNGPEHVVTLTAKRVVDLANSECEAVKDHLDRMESGILQSQENHREFMDDLELSDNELEDSEEEEQEETQLQDLQTNEIGQVQVGLPEIIPQEQQILQMPQVLQEEDSTDFTSQFLSADLDISDESSDDPSANPNLAFEGTGLSDLSGDND</sequence>
<dbReference type="InterPro" id="IPR019394">
    <property type="entry name" value="TEX28/TMCC"/>
</dbReference>
<protein>
    <recommendedName>
        <fullName evidence="12">Transcription initiation factor TFIID subunit 1</fullName>
    </recommendedName>
</protein>
<evidence type="ECO:0000256" key="12">
    <source>
        <dbReference type="ARBA" id="ARBA00040102"/>
    </source>
</evidence>
<feature type="compositionally biased region" description="Basic and acidic residues" evidence="15">
    <location>
        <begin position="1445"/>
        <end position="1455"/>
    </location>
</feature>
<dbReference type="InterPro" id="IPR009067">
    <property type="entry name" value="TAF_II_230-bd"/>
</dbReference>
<feature type="compositionally biased region" description="Polar residues" evidence="15">
    <location>
        <begin position="112"/>
        <end position="128"/>
    </location>
</feature>
<keyword evidence="19" id="KW-1185">Reference proteome</keyword>